<organism evidence="7 8">
    <name type="scientific">Aulographum hederae CBS 113979</name>
    <dbReference type="NCBI Taxonomy" id="1176131"/>
    <lineage>
        <taxon>Eukaryota</taxon>
        <taxon>Fungi</taxon>
        <taxon>Dikarya</taxon>
        <taxon>Ascomycota</taxon>
        <taxon>Pezizomycotina</taxon>
        <taxon>Dothideomycetes</taxon>
        <taxon>Pleosporomycetidae</taxon>
        <taxon>Aulographales</taxon>
        <taxon>Aulographaceae</taxon>
    </lineage>
</organism>
<dbReference type="InterPro" id="IPR027278">
    <property type="entry name" value="ACCD_DCysDesulf"/>
</dbReference>
<dbReference type="EMBL" id="ML977168">
    <property type="protein sequence ID" value="KAF1984413.1"/>
    <property type="molecule type" value="Genomic_DNA"/>
</dbReference>
<dbReference type="GO" id="GO:0019148">
    <property type="term" value="F:D-cysteine desulfhydrase activity"/>
    <property type="evidence" value="ECO:0007669"/>
    <property type="project" value="TreeGrafter"/>
</dbReference>
<dbReference type="InterPro" id="IPR001926">
    <property type="entry name" value="TrpB-like_PALP"/>
</dbReference>
<dbReference type="AlphaFoldDB" id="A0A6G1GTX9"/>
<dbReference type="SUPFAM" id="SSF53686">
    <property type="entry name" value="Tryptophan synthase beta subunit-like PLP-dependent enzymes"/>
    <property type="match status" value="1"/>
</dbReference>
<dbReference type="PANTHER" id="PTHR43780">
    <property type="entry name" value="1-AMINOCYCLOPROPANE-1-CARBOXYLATE DEAMINASE-RELATED"/>
    <property type="match status" value="1"/>
</dbReference>
<reference evidence="7" key="1">
    <citation type="journal article" date="2020" name="Stud. Mycol.">
        <title>101 Dothideomycetes genomes: a test case for predicting lifestyles and emergence of pathogens.</title>
        <authorList>
            <person name="Haridas S."/>
            <person name="Albert R."/>
            <person name="Binder M."/>
            <person name="Bloem J."/>
            <person name="Labutti K."/>
            <person name="Salamov A."/>
            <person name="Andreopoulos B."/>
            <person name="Baker S."/>
            <person name="Barry K."/>
            <person name="Bills G."/>
            <person name="Bluhm B."/>
            <person name="Cannon C."/>
            <person name="Castanera R."/>
            <person name="Culley D."/>
            <person name="Daum C."/>
            <person name="Ezra D."/>
            <person name="Gonzalez J."/>
            <person name="Henrissat B."/>
            <person name="Kuo A."/>
            <person name="Liang C."/>
            <person name="Lipzen A."/>
            <person name="Lutzoni F."/>
            <person name="Magnuson J."/>
            <person name="Mondo S."/>
            <person name="Nolan M."/>
            <person name="Ohm R."/>
            <person name="Pangilinan J."/>
            <person name="Park H.-J."/>
            <person name="Ramirez L."/>
            <person name="Alfaro M."/>
            <person name="Sun H."/>
            <person name="Tritt A."/>
            <person name="Yoshinaga Y."/>
            <person name="Zwiers L.-H."/>
            <person name="Turgeon B."/>
            <person name="Goodwin S."/>
            <person name="Spatafora J."/>
            <person name="Crous P."/>
            <person name="Grigoriev I."/>
        </authorList>
    </citation>
    <scope>NUCLEOTIDE SEQUENCE</scope>
    <source>
        <strain evidence="7">CBS 113979</strain>
    </source>
</reference>
<accession>A0A6G1GTX9</accession>
<dbReference type="Pfam" id="PF00291">
    <property type="entry name" value="PALP"/>
    <property type="match status" value="1"/>
</dbReference>
<feature type="active site" description="Nucleophile" evidence="4">
    <location>
        <position position="59"/>
    </location>
</feature>
<evidence type="ECO:0000313" key="7">
    <source>
        <dbReference type="EMBL" id="KAF1984413.1"/>
    </source>
</evidence>
<keyword evidence="3 5" id="KW-0663">Pyridoxal phosphate</keyword>
<keyword evidence="8" id="KW-1185">Reference proteome</keyword>
<evidence type="ECO:0000313" key="8">
    <source>
        <dbReference type="Proteomes" id="UP000800041"/>
    </source>
</evidence>
<feature type="domain" description="Tryptophan synthase beta chain-like PALP" evidence="6">
    <location>
        <begin position="2"/>
        <end position="293"/>
    </location>
</feature>
<sequence>MVNLPAPFSNCGATFWIKREDCNSGLAFGGNKVRKLEYVIPDALQHGADTLVTTGGLQSNHMRQTAAAAARYGLKVIVLTPHDVVPSEDSEYRKLGNIQVTDLISVEYFAGATEKQAIDELRAQGRKRYYIPPGASTNPFEQEKAMGIYFDTIIMPCASGSTLGGAIAGLKAIEKRGPAEPRKTRRLIGVMAKTEPVIELRDTVLKIARTAAEKIGLLADDIAESDILLDDRFHGGAYGHLDAYTAKCIKQLATLEGIIMGPVYTGKTLAGMIGMASNEEFSKTSNILLVHTGGQTALSAYPTLR</sequence>
<name>A0A6G1GTX9_9PEZI</name>
<dbReference type="Proteomes" id="UP000800041">
    <property type="component" value="Unassembled WGS sequence"/>
</dbReference>
<evidence type="ECO:0000256" key="4">
    <source>
        <dbReference type="PIRSR" id="PIRSR006278-1"/>
    </source>
</evidence>
<comment type="cofactor">
    <cofactor evidence="1">
        <name>pyridoxal 5'-phosphate</name>
        <dbReference type="ChEBI" id="CHEBI:597326"/>
    </cofactor>
</comment>
<evidence type="ECO:0000256" key="2">
    <source>
        <dbReference type="ARBA" id="ARBA00008639"/>
    </source>
</evidence>
<evidence type="ECO:0000256" key="3">
    <source>
        <dbReference type="ARBA" id="ARBA00022898"/>
    </source>
</evidence>
<feature type="modified residue" description="N6-(pyridoxal phosphate)lysine" evidence="5">
    <location>
        <position position="32"/>
    </location>
</feature>
<evidence type="ECO:0000259" key="6">
    <source>
        <dbReference type="Pfam" id="PF00291"/>
    </source>
</evidence>
<evidence type="ECO:0000256" key="1">
    <source>
        <dbReference type="ARBA" id="ARBA00001933"/>
    </source>
</evidence>
<dbReference type="OrthoDB" id="10266364at2759"/>
<proteinExistence type="inferred from homology"/>
<dbReference type="PANTHER" id="PTHR43780:SF2">
    <property type="entry name" value="1-AMINOCYCLOPROPANE-1-CARBOXYLATE DEAMINASE-RELATED"/>
    <property type="match status" value="1"/>
</dbReference>
<dbReference type="PIRSF" id="PIRSF006278">
    <property type="entry name" value="ACCD_DCysDesulf"/>
    <property type="match status" value="1"/>
</dbReference>
<protein>
    <submittedName>
        <fullName evidence="7">Tryptophan synthase beta subunit-like PLP-dependent enzyme</fullName>
    </submittedName>
</protein>
<evidence type="ECO:0000256" key="5">
    <source>
        <dbReference type="PIRSR" id="PIRSR006278-2"/>
    </source>
</evidence>
<comment type="similarity">
    <text evidence="2">Belongs to the ACC deaminase/D-cysteine desulfhydrase family.</text>
</comment>
<dbReference type="InterPro" id="IPR036052">
    <property type="entry name" value="TrpB-like_PALP_sf"/>
</dbReference>
<dbReference type="Gene3D" id="3.40.50.1100">
    <property type="match status" value="2"/>
</dbReference>
<gene>
    <name evidence="7" type="ORF">K402DRAFT_413905</name>
</gene>